<dbReference type="AlphaFoldDB" id="A0A834HUI4"/>
<protein>
    <submittedName>
        <fullName evidence="2">Uncharacterized protein</fullName>
    </submittedName>
</protein>
<keyword evidence="1" id="KW-0812">Transmembrane</keyword>
<organism evidence="2 3">
    <name type="scientific">Rhododendron simsii</name>
    <name type="common">Sims's rhododendron</name>
    <dbReference type="NCBI Taxonomy" id="118357"/>
    <lineage>
        <taxon>Eukaryota</taxon>
        <taxon>Viridiplantae</taxon>
        <taxon>Streptophyta</taxon>
        <taxon>Embryophyta</taxon>
        <taxon>Tracheophyta</taxon>
        <taxon>Spermatophyta</taxon>
        <taxon>Magnoliopsida</taxon>
        <taxon>eudicotyledons</taxon>
        <taxon>Gunneridae</taxon>
        <taxon>Pentapetalae</taxon>
        <taxon>asterids</taxon>
        <taxon>Ericales</taxon>
        <taxon>Ericaceae</taxon>
        <taxon>Ericoideae</taxon>
        <taxon>Rhodoreae</taxon>
        <taxon>Rhododendron</taxon>
    </lineage>
</organism>
<keyword evidence="1" id="KW-0472">Membrane</keyword>
<gene>
    <name evidence="2" type="ORF">RHSIM_Rhsim01G0084400</name>
</gene>
<dbReference type="Proteomes" id="UP000626092">
    <property type="component" value="Unassembled WGS sequence"/>
</dbReference>
<name>A0A834HUI4_RHOSS</name>
<evidence type="ECO:0000313" key="3">
    <source>
        <dbReference type="Proteomes" id="UP000626092"/>
    </source>
</evidence>
<keyword evidence="1" id="KW-1133">Transmembrane helix</keyword>
<accession>A0A834HUI4</accession>
<keyword evidence="3" id="KW-1185">Reference proteome</keyword>
<dbReference type="OrthoDB" id="1782786at2759"/>
<comment type="caution">
    <text evidence="2">The sequence shown here is derived from an EMBL/GenBank/DDBJ whole genome shotgun (WGS) entry which is preliminary data.</text>
</comment>
<feature type="transmembrane region" description="Helical" evidence="1">
    <location>
        <begin position="60"/>
        <end position="84"/>
    </location>
</feature>
<reference evidence="2" key="1">
    <citation type="submission" date="2019-11" db="EMBL/GenBank/DDBJ databases">
        <authorList>
            <person name="Liu Y."/>
            <person name="Hou J."/>
            <person name="Li T.-Q."/>
            <person name="Guan C.-H."/>
            <person name="Wu X."/>
            <person name="Wu H.-Z."/>
            <person name="Ling F."/>
            <person name="Zhang R."/>
            <person name="Shi X.-G."/>
            <person name="Ren J.-P."/>
            <person name="Chen E.-F."/>
            <person name="Sun J.-M."/>
        </authorList>
    </citation>
    <scope>NUCLEOTIDE SEQUENCE</scope>
    <source>
        <strain evidence="2">Adult_tree_wgs_1</strain>
        <tissue evidence="2">Leaves</tissue>
    </source>
</reference>
<evidence type="ECO:0000313" key="2">
    <source>
        <dbReference type="EMBL" id="KAF7154226.1"/>
    </source>
</evidence>
<sequence>MKFRHFDHLKGNTYPSGYGKQIVKQLSWSHKMHIHMSCVLGVNSSEFSYLPFDKRKKKNLALHCNFTLALKLSVIPIAEIMLYFEILQGMKL</sequence>
<proteinExistence type="predicted"/>
<dbReference type="EMBL" id="WJXA01000001">
    <property type="protein sequence ID" value="KAF7154226.1"/>
    <property type="molecule type" value="Genomic_DNA"/>
</dbReference>
<evidence type="ECO:0000256" key="1">
    <source>
        <dbReference type="SAM" id="Phobius"/>
    </source>
</evidence>